<evidence type="ECO:0000313" key="2">
    <source>
        <dbReference type="Proteomes" id="UP000308600"/>
    </source>
</evidence>
<gene>
    <name evidence="1" type="ORF">BDN72DRAFT_905063</name>
</gene>
<proteinExistence type="predicted"/>
<sequence length="148" mass="16819">MALRDAGCQPVQFSVDFITDTMLDYLTSFSTLQYLCLQNARRHEGVHNSEKLATKFYKKVLRAHRENLQALVIDVKLPGPWFMQHGSNIEDLSVCRKLRKLAIGLSYQDTTSENLLVHRALNLRKSLPNLCQLSILQPKVPGSHDVSL</sequence>
<evidence type="ECO:0000313" key="1">
    <source>
        <dbReference type="EMBL" id="TFK60323.1"/>
    </source>
</evidence>
<name>A0ACD3A381_9AGAR</name>
<dbReference type="Proteomes" id="UP000308600">
    <property type="component" value="Unassembled WGS sequence"/>
</dbReference>
<dbReference type="EMBL" id="ML208792">
    <property type="protein sequence ID" value="TFK60323.1"/>
    <property type="molecule type" value="Genomic_DNA"/>
</dbReference>
<organism evidence="1 2">
    <name type="scientific">Pluteus cervinus</name>
    <dbReference type="NCBI Taxonomy" id="181527"/>
    <lineage>
        <taxon>Eukaryota</taxon>
        <taxon>Fungi</taxon>
        <taxon>Dikarya</taxon>
        <taxon>Basidiomycota</taxon>
        <taxon>Agaricomycotina</taxon>
        <taxon>Agaricomycetes</taxon>
        <taxon>Agaricomycetidae</taxon>
        <taxon>Agaricales</taxon>
        <taxon>Pluteineae</taxon>
        <taxon>Pluteaceae</taxon>
        <taxon>Pluteus</taxon>
    </lineage>
</organism>
<keyword evidence="2" id="KW-1185">Reference proteome</keyword>
<accession>A0ACD3A381</accession>
<reference evidence="1 2" key="1">
    <citation type="journal article" date="2019" name="Nat. Ecol. Evol.">
        <title>Megaphylogeny resolves global patterns of mushroom evolution.</title>
        <authorList>
            <person name="Varga T."/>
            <person name="Krizsan K."/>
            <person name="Foldi C."/>
            <person name="Dima B."/>
            <person name="Sanchez-Garcia M."/>
            <person name="Sanchez-Ramirez S."/>
            <person name="Szollosi G.J."/>
            <person name="Szarkandi J.G."/>
            <person name="Papp V."/>
            <person name="Albert L."/>
            <person name="Andreopoulos W."/>
            <person name="Angelini C."/>
            <person name="Antonin V."/>
            <person name="Barry K.W."/>
            <person name="Bougher N.L."/>
            <person name="Buchanan P."/>
            <person name="Buyck B."/>
            <person name="Bense V."/>
            <person name="Catcheside P."/>
            <person name="Chovatia M."/>
            <person name="Cooper J."/>
            <person name="Damon W."/>
            <person name="Desjardin D."/>
            <person name="Finy P."/>
            <person name="Geml J."/>
            <person name="Haridas S."/>
            <person name="Hughes K."/>
            <person name="Justo A."/>
            <person name="Karasinski D."/>
            <person name="Kautmanova I."/>
            <person name="Kiss B."/>
            <person name="Kocsube S."/>
            <person name="Kotiranta H."/>
            <person name="LaButti K.M."/>
            <person name="Lechner B.E."/>
            <person name="Liimatainen K."/>
            <person name="Lipzen A."/>
            <person name="Lukacs Z."/>
            <person name="Mihaltcheva S."/>
            <person name="Morgado L.N."/>
            <person name="Niskanen T."/>
            <person name="Noordeloos M.E."/>
            <person name="Ohm R.A."/>
            <person name="Ortiz-Santana B."/>
            <person name="Ovrebo C."/>
            <person name="Racz N."/>
            <person name="Riley R."/>
            <person name="Savchenko A."/>
            <person name="Shiryaev A."/>
            <person name="Soop K."/>
            <person name="Spirin V."/>
            <person name="Szebenyi C."/>
            <person name="Tomsovsky M."/>
            <person name="Tulloss R.E."/>
            <person name="Uehling J."/>
            <person name="Grigoriev I.V."/>
            <person name="Vagvolgyi C."/>
            <person name="Papp T."/>
            <person name="Martin F.M."/>
            <person name="Miettinen O."/>
            <person name="Hibbett D.S."/>
            <person name="Nagy L.G."/>
        </authorList>
    </citation>
    <scope>NUCLEOTIDE SEQUENCE [LARGE SCALE GENOMIC DNA]</scope>
    <source>
        <strain evidence="1 2">NL-1719</strain>
    </source>
</reference>
<protein>
    <submittedName>
        <fullName evidence="1">Uncharacterized protein</fullName>
    </submittedName>
</protein>